<feature type="transmembrane region" description="Helical" evidence="1">
    <location>
        <begin position="69"/>
        <end position="91"/>
    </location>
</feature>
<evidence type="ECO:0000256" key="1">
    <source>
        <dbReference type="SAM" id="Phobius"/>
    </source>
</evidence>
<dbReference type="AlphaFoldDB" id="A0A7S1M2P8"/>
<protein>
    <submittedName>
        <fullName evidence="2">Uncharacterized protein</fullName>
    </submittedName>
</protein>
<keyword evidence="1" id="KW-1133">Transmembrane helix</keyword>
<feature type="transmembrane region" description="Helical" evidence="1">
    <location>
        <begin position="111"/>
        <end position="133"/>
    </location>
</feature>
<dbReference type="EMBL" id="HBGF01024056">
    <property type="protein sequence ID" value="CAD9118259.1"/>
    <property type="molecule type" value="Transcribed_RNA"/>
</dbReference>
<feature type="transmembrane region" description="Helical" evidence="1">
    <location>
        <begin position="36"/>
        <end position="57"/>
    </location>
</feature>
<keyword evidence="1" id="KW-0472">Membrane</keyword>
<organism evidence="2">
    <name type="scientific">Neobodo designis</name>
    <name type="common">Flagellated protozoan</name>
    <name type="synonym">Bodo designis</name>
    <dbReference type="NCBI Taxonomy" id="312471"/>
    <lineage>
        <taxon>Eukaryota</taxon>
        <taxon>Discoba</taxon>
        <taxon>Euglenozoa</taxon>
        <taxon>Kinetoplastea</taxon>
        <taxon>Metakinetoplastina</taxon>
        <taxon>Neobodonida</taxon>
        <taxon>Neobodo</taxon>
    </lineage>
</organism>
<reference evidence="2" key="1">
    <citation type="submission" date="2021-01" db="EMBL/GenBank/DDBJ databases">
        <authorList>
            <person name="Corre E."/>
            <person name="Pelletier E."/>
            <person name="Niang G."/>
            <person name="Scheremetjew M."/>
            <person name="Finn R."/>
            <person name="Kale V."/>
            <person name="Holt S."/>
            <person name="Cochrane G."/>
            <person name="Meng A."/>
            <person name="Brown T."/>
            <person name="Cohen L."/>
        </authorList>
    </citation>
    <scope>NUCLEOTIDE SEQUENCE</scope>
    <source>
        <strain evidence="2">CCAP 1951/1</strain>
    </source>
</reference>
<accession>A0A7S1M2P8</accession>
<name>A0A7S1M2P8_NEODS</name>
<keyword evidence="1" id="KW-0812">Transmembrane</keyword>
<proteinExistence type="predicted"/>
<gene>
    <name evidence="2" type="ORF">NDES1114_LOCUS15928</name>
</gene>
<evidence type="ECO:0000313" key="2">
    <source>
        <dbReference type="EMBL" id="CAD9118259.1"/>
    </source>
</evidence>
<sequence length="256" mass="30627">MVYREGQDITRYRAPPKNFQDGEARRQCSLCCAGRMAMLAFGFMTFFTLPPVFLRGYMESKPILPISNLINHWLLLPVPFAASCFTHQYLMSNALWSKNEKTVWDIQWECTLMNLGGWYFTITAATLFSRNVLVKYSREWRVRVWDHRRQRRAAANKYFPPWVGKFTEDMDAVVFLWMLHAYQTLWVGASWALDRSTNATYSFFFRQLSYSKHCGPRWREHREVEIDTATKTEFKPPWYRRWGNYFNTDEWRDAPQ</sequence>